<proteinExistence type="predicted"/>
<dbReference type="CDD" id="cd22117">
    <property type="entry name" value="F-box_FBXL4"/>
    <property type="match status" value="1"/>
</dbReference>
<dbReference type="Proteomes" id="UP001190926">
    <property type="component" value="Unassembled WGS sequence"/>
</dbReference>
<sequence length="238" mass="27087">MQNHIALLLPEKSETDSGEKMAAVENGMEVVLEWQTGTSMMEMLVPEITMHTLSYLDYPSLCRLSMTNSLMHRAANDENAWKALYLKDFSLEQANVKPENGWKAFYAATRAVVNINAEFFRIVKERSLSAMSQFWLNTDYVKCFHATGESFSGHAEVMENWRSAFSWENVADSQIRDVRPRVLTDVAWVTMKAHVGMETGLCNITNVYELHNGKWYMVLHQSSLALIHGGADHQFLQG</sequence>
<dbReference type="SUPFAM" id="SSF81383">
    <property type="entry name" value="F-box domain"/>
    <property type="match status" value="1"/>
</dbReference>
<evidence type="ECO:0000313" key="4">
    <source>
        <dbReference type="Proteomes" id="UP001190926"/>
    </source>
</evidence>
<dbReference type="PANTHER" id="PTHR47124:SF1">
    <property type="entry name" value="F-BOX PROTEIN SKIP8"/>
    <property type="match status" value="1"/>
</dbReference>
<reference evidence="3 4" key="1">
    <citation type="journal article" date="2021" name="Nat. Commun.">
        <title>Incipient diploidization of the medicinal plant Perilla within 10,000 years.</title>
        <authorList>
            <person name="Zhang Y."/>
            <person name="Shen Q."/>
            <person name="Leng L."/>
            <person name="Zhang D."/>
            <person name="Chen S."/>
            <person name="Shi Y."/>
            <person name="Ning Z."/>
            <person name="Chen S."/>
        </authorList>
    </citation>
    <scope>NUCLEOTIDE SEQUENCE [LARGE SCALE GENOMIC DNA]</scope>
    <source>
        <strain evidence="4">cv. PC099</strain>
    </source>
</reference>
<dbReference type="InterPro" id="IPR036047">
    <property type="entry name" value="F-box-like_dom_sf"/>
</dbReference>
<organism evidence="3 4">
    <name type="scientific">Perilla frutescens var. hirtella</name>
    <name type="common">Perilla citriodora</name>
    <name type="synonym">Perilla setoyensis</name>
    <dbReference type="NCBI Taxonomy" id="608512"/>
    <lineage>
        <taxon>Eukaryota</taxon>
        <taxon>Viridiplantae</taxon>
        <taxon>Streptophyta</taxon>
        <taxon>Embryophyta</taxon>
        <taxon>Tracheophyta</taxon>
        <taxon>Spermatophyta</taxon>
        <taxon>Magnoliopsida</taxon>
        <taxon>eudicotyledons</taxon>
        <taxon>Gunneridae</taxon>
        <taxon>Pentapetalae</taxon>
        <taxon>asterids</taxon>
        <taxon>lamiids</taxon>
        <taxon>Lamiales</taxon>
        <taxon>Lamiaceae</taxon>
        <taxon>Nepetoideae</taxon>
        <taxon>Elsholtzieae</taxon>
        <taxon>Perilla</taxon>
    </lineage>
</organism>
<evidence type="ECO:0000313" key="3">
    <source>
        <dbReference type="EMBL" id="KAH6822635.1"/>
    </source>
</evidence>
<name>A0AAD4IW37_PERFH</name>
<dbReference type="SUPFAM" id="SSF54427">
    <property type="entry name" value="NTF2-like"/>
    <property type="match status" value="1"/>
</dbReference>
<dbReference type="AlphaFoldDB" id="A0AAD4IW37"/>
<protein>
    <submittedName>
        <fullName evidence="3">Nuclear transport factor 2 family protein</fullName>
    </submittedName>
</protein>
<evidence type="ECO:0000259" key="2">
    <source>
        <dbReference type="Pfam" id="PF13474"/>
    </source>
</evidence>
<dbReference type="InterPro" id="IPR001810">
    <property type="entry name" value="F-box_dom"/>
</dbReference>
<dbReference type="Pfam" id="PF12937">
    <property type="entry name" value="F-box-like"/>
    <property type="match status" value="1"/>
</dbReference>
<dbReference type="Gene3D" id="3.10.450.50">
    <property type="match status" value="1"/>
</dbReference>
<feature type="domain" description="SnoaL-like" evidence="2">
    <location>
        <begin position="112"/>
        <end position="225"/>
    </location>
</feature>
<evidence type="ECO:0000259" key="1">
    <source>
        <dbReference type="Pfam" id="PF12937"/>
    </source>
</evidence>
<gene>
    <name evidence="3" type="ORF">C2S53_008076</name>
</gene>
<dbReference type="Pfam" id="PF13474">
    <property type="entry name" value="SnoaL_3"/>
    <property type="match status" value="1"/>
</dbReference>
<comment type="caution">
    <text evidence="3">The sequence shown here is derived from an EMBL/GenBank/DDBJ whole genome shotgun (WGS) entry which is preliminary data.</text>
</comment>
<accession>A0AAD4IW37</accession>
<dbReference type="EMBL" id="SDAM02001235">
    <property type="protein sequence ID" value="KAH6822635.1"/>
    <property type="molecule type" value="Genomic_DNA"/>
</dbReference>
<dbReference type="InterPro" id="IPR044260">
    <property type="entry name" value="SKIP8-like"/>
</dbReference>
<dbReference type="PANTHER" id="PTHR47124">
    <property type="entry name" value="F-BOX PROTEIN SKIP8"/>
    <property type="match status" value="1"/>
</dbReference>
<dbReference type="Gene3D" id="1.20.1280.50">
    <property type="match status" value="1"/>
</dbReference>
<feature type="domain" description="F-box" evidence="1">
    <location>
        <begin position="46"/>
        <end position="86"/>
    </location>
</feature>
<dbReference type="InterPro" id="IPR032710">
    <property type="entry name" value="NTF2-like_dom_sf"/>
</dbReference>
<keyword evidence="4" id="KW-1185">Reference proteome</keyword>
<dbReference type="InterPro" id="IPR037401">
    <property type="entry name" value="SnoaL-like"/>
</dbReference>